<reference evidence="2" key="1">
    <citation type="journal article" date="2019" name="Int. J. Syst. Evol. Microbiol.">
        <title>The Global Catalogue of Microorganisms (GCM) 10K type strain sequencing project: providing services to taxonomists for standard genome sequencing and annotation.</title>
        <authorList>
            <consortium name="The Broad Institute Genomics Platform"/>
            <consortium name="The Broad Institute Genome Sequencing Center for Infectious Disease"/>
            <person name="Wu L."/>
            <person name="Ma J."/>
        </authorList>
    </citation>
    <scope>NUCLEOTIDE SEQUENCE [LARGE SCALE GENOMIC DNA]</scope>
    <source>
        <strain evidence="2">CCUG 63419</strain>
    </source>
</reference>
<evidence type="ECO:0000313" key="2">
    <source>
        <dbReference type="Proteomes" id="UP001597044"/>
    </source>
</evidence>
<name>A0ABW3HIW7_9GAMM</name>
<dbReference type="Gene3D" id="3.20.160.10">
    <property type="entry name" value="vpa0580 domain like"/>
    <property type="match status" value="1"/>
</dbReference>
<proteinExistence type="predicted"/>
<protein>
    <submittedName>
        <fullName evidence="1">HopJ type III effector protein</fullName>
    </submittedName>
</protein>
<keyword evidence="2" id="KW-1185">Reference proteome</keyword>
<dbReference type="InterPro" id="IPR038604">
    <property type="entry name" value="HopJ_sf"/>
</dbReference>
<accession>A0ABW3HIW7</accession>
<dbReference type="RefSeq" id="WP_379071655.1">
    <property type="nucleotide sequence ID" value="NZ_JBHTIT010000001.1"/>
</dbReference>
<dbReference type="Proteomes" id="UP001597044">
    <property type="component" value="Unassembled WGS sequence"/>
</dbReference>
<dbReference type="Pfam" id="PF08888">
    <property type="entry name" value="HopJ"/>
    <property type="match status" value="1"/>
</dbReference>
<organism evidence="1 2">
    <name type="scientific">Paraperlucidibaca wandonensis</name>
    <dbReference type="NCBI Taxonomy" id="1268273"/>
    <lineage>
        <taxon>Bacteria</taxon>
        <taxon>Pseudomonadati</taxon>
        <taxon>Pseudomonadota</taxon>
        <taxon>Gammaproteobacteria</taxon>
        <taxon>Moraxellales</taxon>
        <taxon>Moraxellaceae</taxon>
        <taxon>Paraperlucidibaca</taxon>
    </lineage>
</organism>
<dbReference type="InterPro" id="IPR014984">
    <property type="entry name" value="HopJ"/>
</dbReference>
<comment type="caution">
    <text evidence="1">The sequence shown here is derived from an EMBL/GenBank/DDBJ whole genome shotgun (WGS) entry which is preliminary data.</text>
</comment>
<dbReference type="EMBL" id="JBHTIT010000001">
    <property type="protein sequence ID" value="MFD0950695.1"/>
    <property type="molecule type" value="Genomic_DNA"/>
</dbReference>
<gene>
    <name evidence="1" type="ORF">ACFQ0F_09885</name>
</gene>
<evidence type="ECO:0000313" key="1">
    <source>
        <dbReference type="EMBL" id="MFD0950695.1"/>
    </source>
</evidence>
<sequence length="115" mass="12543">MTTQTWPTLLDDLRAQNTAFSTVIAWINQHYSYTPCAFSNGAANNAAGENEGACRVFAFAQLNKMSEQDTLLCFAEHYTAVLATPNGSDHANIRAFMSTGWTGIRFDGVAMVAKN</sequence>